<proteinExistence type="predicted"/>
<sequence>MADTTIVVLCEGNGETPLILLHGGTGGIDPLFAPLRNKFKTALWAVQMTAATPLESFESQAKYYFDKIKEKQPKGPYRLASFSASSVMLFMLYFMFEERQDDVVQFSLIDYFPTVAVAPALGGFDAASILRDSLVGNTDPFGLRLFCDAMLTSVVNLYKRDGTGHSPKRIQAANEIADYYHHGKVGSAFAVTTAATCVSSAARMHGFLVRLWTLEGNQSTVLEALEAWMARVKTPVTVYIASRGPRADVGREDMEEWGDLGVRRCLPGARLVYLEDGHFRVLGNDELVEDLQRGYTTMHRGASKL</sequence>
<dbReference type="EMBL" id="KN880534">
    <property type="protein sequence ID" value="KIY67140.1"/>
    <property type="molecule type" value="Genomic_DNA"/>
</dbReference>
<accession>A0A0D7BA78</accession>
<dbReference type="OrthoDB" id="10253869at2759"/>
<evidence type="ECO:0000313" key="2">
    <source>
        <dbReference type="Proteomes" id="UP000054007"/>
    </source>
</evidence>
<dbReference type="SUPFAM" id="SSF53474">
    <property type="entry name" value="alpha/beta-Hydrolases"/>
    <property type="match status" value="1"/>
</dbReference>
<dbReference type="Proteomes" id="UP000054007">
    <property type="component" value="Unassembled WGS sequence"/>
</dbReference>
<organism evidence="1 2">
    <name type="scientific">Cylindrobasidium torrendii FP15055 ss-10</name>
    <dbReference type="NCBI Taxonomy" id="1314674"/>
    <lineage>
        <taxon>Eukaryota</taxon>
        <taxon>Fungi</taxon>
        <taxon>Dikarya</taxon>
        <taxon>Basidiomycota</taxon>
        <taxon>Agaricomycotina</taxon>
        <taxon>Agaricomycetes</taxon>
        <taxon>Agaricomycetidae</taxon>
        <taxon>Agaricales</taxon>
        <taxon>Marasmiineae</taxon>
        <taxon>Physalacriaceae</taxon>
        <taxon>Cylindrobasidium</taxon>
    </lineage>
</organism>
<dbReference type="InterPro" id="IPR029058">
    <property type="entry name" value="AB_hydrolase_fold"/>
</dbReference>
<dbReference type="AlphaFoldDB" id="A0A0D7BA78"/>
<reference evidence="1 2" key="1">
    <citation type="journal article" date="2015" name="Fungal Genet. Biol.">
        <title>Evolution of novel wood decay mechanisms in Agaricales revealed by the genome sequences of Fistulina hepatica and Cylindrobasidium torrendii.</title>
        <authorList>
            <person name="Floudas D."/>
            <person name="Held B.W."/>
            <person name="Riley R."/>
            <person name="Nagy L.G."/>
            <person name="Koehler G."/>
            <person name="Ransdell A.S."/>
            <person name="Younus H."/>
            <person name="Chow J."/>
            <person name="Chiniquy J."/>
            <person name="Lipzen A."/>
            <person name="Tritt A."/>
            <person name="Sun H."/>
            <person name="Haridas S."/>
            <person name="LaButti K."/>
            <person name="Ohm R.A."/>
            <person name="Kues U."/>
            <person name="Blanchette R.A."/>
            <person name="Grigoriev I.V."/>
            <person name="Minto R.E."/>
            <person name="Hibbett D.S."/>
        </authorList>
    </citation>
    <scope>NUCLEOTIDE SEQUENCE [LARGE SCALE GENOMIC DNA]</scope>
    <source>
        <strain evidence="1 2">FP15055 ss-10</strain>
    </source>
</reference>
<keyword evidence="2" id="KW-1185">Reference proteome</keyword>
<dbReference type="Gene3D" id="3.40.50.1820">
    <property type="entry name" value="alpha/beta hydrolase"/>
    <property type="match status" value="1"/>
</dbReference>
<evidence type="ECO:0000313" key="1">
    <source>
        <dbReference type="EMBL" id="KIY67140.1"/>
    </source>
</evidence>
<dbReference type="STRING" id="1314674.A0A0D7BA78"/>
<gene>
    <name evidence="1" type="ORF">CYLTODRAFT_490914</name>
</gene>
<protein>
    <submittedName>
        <fullName evidence="1">Uncharacterized protein</fullName>
    </submittedName>
</protein>
<name>A0A0D7BA78_9AGAR</name>